<evidence type="ECO:0000313" key="2">
    <source>
        <dbReference type="EMBL" id="KYR01704.1"/>
    </source>
</evidence>
<dbReference type="EMBL" id="LODT01000006">
    <property type="protein sequence ID" value="KYR01704.1"/>
    <property type="molecule type" value="Genomic_DNA"/>
</dbReference>
<evidence type="ECO:0000256" key="1">
    <source>
        <dbReference type="SAM" id="MobiDB-lite"/>
    </source>
</evidence>
<protein>
    <submittedName>
        <fullName evidence="2">Uncharacterized protein</fullName>
    </submittedName>
</protein>
<keyword evidence="3" id="KW-1185">Reference proteome</keyword>
<organism evidence="2 3">
    <name type="scientific">Tieghemostelium lacteum</name>
    <name type="common">Slime mold</name>
    <name type="synonym">Dictyostelium lacteum</name>
    <dbReference type="NCBI Taxonomy" id="361077"/>
    <lineage>
        <taxon>Eukaryota</taxon>
        <taxon>Amoebozoa</taxon>
        <taxon>Evosea</taxon>
        <taxon>Eumycetozoa</taxon>
        <taxon>Dictyostelia</taxon>
        <taxon>Dictyosteliales</taxon>
        <taxon>Raperosteliaceae</taxon>
        <taxon>Tieghemostelium</taxon>
    </lineage>
</organism>
<reference evidence="2 3" key="1">
    <citation type="submission" date="2015-12" db="EMBL/GenBank/DDBJ databases">
        <title>Dictyostelia acquired genes for synthesis and detection of signals that induce cell-type specialization by lateral gene transfer from prokaryotes.</title>
        <authorList>
            <person name="Gloeckner G."/>
            <person name="Schaap P."/>
        </authorList>
    </citation>
    <scope>NUCLEOTIDE SEQUENCE [LARGE SCALE GENOMIC DNA]</scope>
    <source>
        <strain evidence="2 3">TK</strain>
    </source>
</reference>
<proteinExistence type="predicted"/>
<evidence type="ECO:0000313" key="3">
    <source>
        <dbReference type="Proteomes" id="UP000076078"/>
    </source>
</evidence>
<sequence>MNTSKIQPTTETTTTSSSTPTFRVYKDQPNDSYKVPLVEDGIIKEDIGDIKIFVQKLFNIPDLSSFNLVLHDDPNPLVSSTPLSNFTGIILLKIQPITTTNSTFTYTNCLSTDPSHTDLVSLFKDFLAQSAESSRRKEELLKGRAESLRIHQELLKGQEDLLKDIQKSLSPQRDQVSISKVKTAQWDTVQNSLGIDFITRKEVSFPKDLTHIPNFDWEGKSEQTMTIPAVKHLTKYFSFPDHKYINTSGKKDLLYLNHPSVPIIFKGNADVVLVPANTPNEEIFHNILFTIGFKTSSDRVESSRLQANSQLLCSNIKSSYPVINIITDLGSTWRFKWFQENTDPETKNENPKLIVTCAIDSPSKAYELMKMRMRNLTPHFSLTKILKSKSDLNFINPIKFRLKSKANDVGNIEDLLDILDEDEAKDMLTHHFLHHLSLLEGQTRPPDQMYI</sequence>
<dbReference type="InParanoid" id="A0A152A642"/>
<comment type="caution">
    <text evidence="2">The sequence shown here is derived from an EMBL/GenBank/DDBJ whole genome shotgun (WGS) entry which is preliminary data.</text>
</comment>
<gene>
    <name evidence="2" type="ORF">DLAC_01712</name>
</gene>
<feature type="region of interest" description="Disordered" evidence="1">
    <location>
        <begin position="1"/>
        <end position="27"/>
    </location>
</feature>
<dbReference type="OrthoDB" id="74661at2759"/>
<feature type="compositionally biased region" description="Low complexity" evidence="1">
    <location>
        <begin position="8"/>
        <end position="21"/>
    </location>
</feature>
<accession>A0A152A642</accession>
<dbReference type="Proteomes" id="UP000076078">
    <property type="component" value="Unassembled WGS sequence"/>
</dbReference>
<dbReference type="AlphaFoldDB" id="A0A152A642"/>
<name>A0A152A642_TIELA</name>